<dbReference type="RefSeq" id="WP_008991618.1">
    <property type="nucleotide sequence ID" value="NZ_AMSG01000010.1"/>
</dbReference>
<feature type="chain" id="PRO_5003862836" evidence="1">
    <location>
        <begin position="27"/>
        <end position="358"/>
    </location>
</feature>
<dbReference type="InterPro" id="IPR025491">
    <property type="entry name" value="DUF4382"/>
</dbReference>
<protein>
    <submittedName>
        <fullName evidence="3">Starch-binding domain-like protein</fullName>
    </submittedName>
</protein>
<dbReference type="Pfam" id="PF13620">
    <property type="entry name" value="CarboxypepD_reg"/>
    <property type="match status" value="1"/>
</dbReference>
<keyword evidence="1" id="KW-0732">Signal</keyword>
<dbReference type="Pfam" id="PF14321">
    <property type="entry name" value="DUF4382"/>
    <property type="match status" value="1"/>
</dbReference>
<dbReference type="Proteomes" id="UP000007364">
    <property type="component" value="Unassembled WGS sequence"/>
</dbReference>
<dbReference type="PROSITE" id="PS51257">
    <property type="entry name" value="PROKAR_LIPOPROTEIN"/>
    <property type="match status" value="1"/>
</dbReference>
<evidence type="ECO:0000313" key="3">
    <source>
        <dbReference type="EMBL" id="EKF55125.1"/>
    </source>
</evidence>
<dbReference type="InterPro" id="IPR013784">
    <property type="entry name" value="Carb-bd-like_fold"/>
</dbReference>
<dbReference type="OrthoDB" id="2111471at2"/>
<feature type="domain" description="DUF4382" evidence="2">
    <location>
        <begin position="39"/>
        <end position="180"/>
    </location>
</feature>
<dbReference type="AlphaFoldDB" id="K2PRD3"/>
<comment type="caution">
    <text evidence="3">The sequence shown here is derived from an EMBL/GenBank/DDBJ whole genome shotgun (WGS) entry which is preliminary data.</text>
</comment>
<proteinExistence type="predicted"/>
<reference evidence="3 4" key="1">
    <citation type="journal article" date="2012" name="J. Bacteriol.">
        <title>Genome Sequence of Galbibacter marinum Type Strain ck-I2-15.</title>
        <authorList>
            <person name="Lai Q."/>
            <person name="Li C."/>
            <person name="Shao Z."/>
        </authorList>
    </citation>
    <scope>NUCLEOTIDE SEQUENCE [LARGE SCALE GENOMIC DNA]</scope>
    <source>
        <strain evidence="4">ck-I2-15</strain>
    </source>
</reference>
<keyword evidence="4" id="KW-1185">Reference proteome</keyword>
<evidence type="ECO:0000256" key="1">
    <source>
        <dbReference type="SAM" id="SignalP"/>
    </source>
</evidence>
<dbReference type="PATRIC" id="fig|555500.3.peg.1827"/>
<dbReference type="STRING" id="555500.I215_08847"/>
<dbReference type="GO" id="GO:0030246">
    <property type="term" value="F:carbohydrate binding"/>
    <property type="evidence" value="ECO:0007669"/>
    <property type="project" value="InterPro"/>
</dbReference>
<accession>K2PRD3</accession>
<dbReference type="Gene3D" id="2.60.40.1120">
    <property type="entry name" value="Carboxypeptidase-like, regulatory domain"/>
    <property type="match status" value="1"/>
</dbReference>
<name>K2PRD3_9FLAO</name>
<evidence type="ECO:0000313" key="4">
    <source>
        <dbReference type="Proteomes" id="UP000007364"/>
    </source>
</evidence>
<organism evidence="3 4">
    <name type="scientific">Galbibacter marinus</name>
    <dbReference type="NCBI Taxonomy" id="555500"/>
    <lineage>
        <taxon>Bacteria</taxon>
        <taxon>Pseudomonadati</taxon>
        <taxon>Bacteroidota</taxon>
        <taxon>Flavobacteriia</taxon>
        <taxon>Flavobacteriales</taxon>
        <taxon>Flavobacteriaceae</taxon>
        <taxon>Galbibacter</taxon>
    </lineage>
</organism>
<evidence type="ECO:0000259" key="2">
    <source>
        <dbReference type="Pfam" id="PF14321"/>
    </source>
</evidence>
<dbReference type="EMBL" id="AMSG01000010">
    <property type="protein sequence ID" value="EKF55125.1"/>
    <property type="molecule type" value="Genomic_DNA"/>
</dbReference>
<gene>
    <name evidence="3" type="ORF">I215_08847</name>
</gene>
<dbReference type="eggNOG" id="COG4932">
    <property type="taxonomic scope" value="Bacteria"/>
</dbReference>
<feature type="signal peptide" evidence="1">
    <location>
        <begin position="1"/>
        <end position="26"/>
    </location>
</feature>
<dbReference type="SUPFAM" id="SSF49452">
    <property type="entry name" value="Starch-binding domain-like"/>
    <property type="match status" value="2"/>
</dbReference>
<sequence>MKHVKGFSSSLLILFSLLFIASSCSDDDDDSNLPSDGMAKVTVRLVDAPGDYEKVNVDIQDVMINRTDESEGGWESLTDVNTGVYDLLELTGGASVLLAENDLATGELEQIRLVLGDQNSLVIDAEEVPLTTPSAQQSGLKIDLDDTELEDGFTYEIVLDFDADKSVVKAGESSQYILKPVINASWKVNSGQITGVVNPSEFQTIASVITKDNDTISSFTNENGIYVLYGVPAGSYQVSLQPETDSGYRLTSVSDVVVENGQITDVGTTDLEVALEGGSISGSILNADAEVVVSVVVSDETLSTTIGEDGTFTLEGVPAGTYTVTLTPAEGSAFAQVEITDVVVTDNEATALGEITLQ</sequence>